<dbReference type="PANTHER" id="PTHR46401">
    <property type="entry name" value="GLYCOSYLTRANSFERASE WBBK-RELATED"/>
    <property type="match status" value="1"/>
</dbReference>
<evidence type="ECO:0000313" key="5">
    <source>
        <dbReference type="Proteomes" id="UP000291101"/>
    </source>
</evidence>
<sequence length="380" mass="41541">MTASVLIDAGNLVAGGGVQVGASFLDELGRRAHDPEAQQRWPWLADVVVEASEEVVANTTGETTSLSVEIVDGRPLDRLRRRPGRPAHDVSFTVFGPDYGPRRARTRVVGFADVTSLFPEFAAVPGARARLRQAVRSRVSRQRFARADVVVAESSYVAAELQQRWSIPADRLRVVPNVLNRVFFDESLQTPLSHDAFEHPVFAFPTRAYPHKNLVVLGAAAQALHDTYGRDVRFALTLTDAEWQGLDPATRKVSHNVGPLRVSQVPGLYDVSDGVVFPSLNECFSVTPLEAMRSRRPLVASDRQFVREVAGDAAWYFEPTDPASLARALADVLSADDGARERRVAEGGRVADGWATGADRATAYLELIHEALARRATSPT</sequence>
<evidence type="ECO:0000259" key="3">
    <source>
        <dbReference type="Pfam" id="PF13439"/>
    </source>
</evidence>
<reference evidence="4 5" key="1">
    <citation type="submission" date="2019-01" db="EMBL/GenBank/DDBJ databases">
        <title>Novel species of Nocardioides.</title>
        <authorList>
            <person name="Liu Q."/>
            <person name="X Y.-H."/>
        </authorList>
    </citation>
    <scope>NUCLEOTIDE SEQUENCE [LARGE SCALE GENOMIC DNA]</scope>
    <source>
        <strain evidence="4 5">HLT2-9</strain>
    </source>
</reference>
<evidence type="ECO:0000256" key="1">
    <source>
        <dbReference type="ARBA" id="ARBA00022676"/>
    </source>
</evidence>
<name>A0A4Q2T3P2_9ACTN</name>
<dbReference type="PANTHER" id="PTHR46401:SF2">
    <property type="entry name" value="GLYCOSYLTRANSFERASE WBBK-RELATED"/>
    <property type="match status" value="1"/>
</dbReference>
<dbReference type="AlphaFoldDB" id="A0A4Q2T3P2"/>
<keyword evidence="1" id="KW-0328">Glycosyltransferase</keyword>
<dbReference type="InterPro" id="IPR028098">
    <property type="entry name" value="Glyco_trans_4-like_N"/>
</dbReference>
<dbReference type="Gene3D" id="3.40.50.2000">
    <property type="entry name" value="Glycogen Phosphorylase B"/>
    <property type="match status" value="2"/>
</dbReference>
<evidence type="ECO:0000313" key="4">
    <source>
        <dbReference type="EMBL" id="RYC11534.1"/>
    </source>
</evidence>
<dbReference type="EMBL" id="SDWV01000007">
    <property type="protein sequence ID" value="RYC11534.1"/>
    <property type="molecule type" value="Genomic_DNA"/>
</dbReference>
<accession>A0A4Q2T3P2</accession>
<organism evidence="4 5">
    <name type="scientific">Nocardioides zhouii</name>
    <dbReference type="NCBI Taxonomy" id="1168729"/>
    <lineage>
        <taxon>Bacteria</taxon>
        <taxon>Bacillati</taxon>
        <taxon>Actinomycetota</taxon>
        <taxon>Actinomycetes</taxon>
        <taxon>Propionibacteriales</taxon>
        <taxon>Nocardioidaceae</taxon>
        <taxon>Nocardioides</taxon>
    </lineage>
</organism>
<dbReference type="Pfam" id="PF13692">
    <property type="entry name" value="Glyco_trans_1_4"/>
    <property type="match status" value="1"/>
</dbReference>
<keyword evidence="2 4" id="KW-0808">Transferase</keyword>
<protein>
    <submittedName>
        <fullName evidence="4">Glycosyltransferase</fullName>
    </submittedName>
</protein>
<dbReference type="Proteomes" id="UP000291101">
    <property type="component" value="Unassembled WGS sequence"/>
</dbReference>
<dbReference type="RefSeq" id="WP_129426574.1">
    <property type="nucleotide sequence ID" value="NZ_SDWV01000007.1"/>
</dbReference>
<dbReference type="Pfam" id="PF13439">
    <property type="entry name" value="Glyco_transf_4"/>
    <property type="match status" value="1"/>
</dbReference>
<dbReference type="OrthoDB" id="9801609at2"/>
<dbReference type="SUPFAM" id="SSF53756">
    <property type="entry name" value="UDP-Glycosyltransferase/glycogen phosphorylase"/>
    <property type="match status" value="1"/>
</dbReference>
<keyword evidence="5" id="KW-1185">Reference proteome</keyword>
<gene>
    <name evidence="4" type="ORF">EUA94_09235</name>
</gene>
<dbReference type="GO" id="GO:0016757">
    <property type="term" value="F:glycosyltransferase activity"/>
    <property type="evidence" value="ECO:0007669"/>
    <property type="project" value="UniProtKB-KW"/>
</dbReference>
<evidence type="ECO:0000256" key="2">
    <source>
        <dbReference type="ARBA" id="ARBA00022679"/>
    </source>
</evidence>
<proteinExistence type="predicted"/>
<feature type="domain" description="Glycosyltransferase subfamily 4-like N-terminal" evidence="3">
    <location>
        <begin position="126"/>
        <end position="178"/>
    </location>
</feature>
<comment type="caution">
    <text evidence="4">The sequence shown here is derived from an EMBL/GenBank/DDBJ whole genome shotgun (WGS) entry which is preliminary data.</text>
</comment>